<evidence type="ECO:0000313" key="1">
    <source>
        <dbReference type="EMBL" id="MFC7330784.1"/>
    </source>
</evidence>
<dbReference type="RefSeq" id="WP_379873431.1">
    <property type="nucleotide sequence ID" value="NZ_JBHTBH010000014.1"/>
</dbReference>
<evidence type="ECO:0000313" key="2">
    <source>
        <dbReference type="Proteomes" id="UP001596540"/>
    </source>
</evidence>
<gene>
    <name evidence="1" type="ORF">ACFQRF_23915</name>
</gene>
<dbReference type="Proteomes" id="UP001596540">
    <property type="component" value="Unassembled WGS sequence"/>
</dbReference>
<accession>A0ABW2KP62</accession>
<reference evidence="2" key="1">
    <citation type="journal article" date="2019" name="Int. J. Syst. Evol. Microbiol.">
        <title>The Global Catalogue of Microorganisms (GCM) 10K type strain sequencing project: providing services to taxonomists for standard genome sequencing and annotation.</title>
        <authorList>
            <consortium name="The Broad Institute Genomics Platform"/>
            <consortium name="The Broad Institute Genome Sequencing Center for Infectious Disease"/>
            <person name="Wu L."/>
            <person name="Ma J."/>
        </authorList>
    </citation>
    <scope>NUCLEOTIDE SEQUENCE [LARGE SCALE GENOMIC DNA]</scope>
    <source>
        <strain evidence="2">CGMCC 4.7382</strain>
    </source>
</reference>
<organism evidence="1 2">
    <name type="scientific">Marinactinospora rubrisoli</name>
    <dbReference type="NCBI Taxonomy" id="2715399"/>
    <lineage>
        <taxon>Bacteria</taxon>
        <taxon>Bacillati</taxon>
        <taxon>Actinomycetota</taxon>
        <taxon>Actinomycetes</taxon>
        <taxon>Streptosporangiales</taxon>
        <taxon>Nocardiopsidaceae</taxon>
        <taxon>Marinactinospora</taxon>
    </lineage>
</organism>
<evidence type="ECO:0008006" key="3">
    <source>
        <dbReference type="Google" id="ProtNLM"/>
    </source>
</evidence>
<keyword evidence="2" id="KW-1185">Reference proteome</keyword>
<protein>
    <recommendedName>
        <fullName evidence="3">Ribbon-helix-helix protein CopG domain-containing protein</fullName>
    </recommendedName>
</protein>
<proteinExistence type="predicted"/>
<dbReference type="EMBL" id="JBHTBH010000014">
    <property type="protein sequence ID" value="MFC7330784.1"/>
    <property type="molecule type" value="Genomic_DNA"/>
</dbReference>
<sequence length="58" mass="6877">MTATDKHTPHRPIRVDQDLWDRFGELAGDRSRAEVVREFIRWYVRERGAKLPERPTAS</sequence>
<comment type="caution">
    <text evidence="1">The sequence shown here is derived from an EMBL/GenBank/DDBJ whole genome shotgun (WGS) entry which is preliminary data.</text>
</comment>
<name>A0ABW2KP62_9ACTN</name>